<organism evidence="2 3">
    <name type="scientific">Bacteriovorax antarcticus</name>
    <dbReference type="NCBI Taxonomy" id="3088717"/>
    <lineage>
        <taxon>Bacteria</taxon>
        <taxon>Pseudomonadati</taxon>
        <taxon>Bdellovibrionota</taxon>
        <taxon>Bacteriovoracia</taxon>
        <taxon>Bacteriovoracales</taxon>
        <taxon>Bacteriovoracaceae</taxon>
        <taxon>Bacteriovorax</taxon>
    </lineage>
</organism>
<keyword evidence="3" id="KW-1185">Reference proteome</keyword>
<protein>
    <recommendedName>
        <fullName evidence="4">Lipoprotein</fullName>
    </recommendedName>
</protein>
<name>A0ABU5VST2_9BACT</name>
<evidence type="ECO:0000313" key="2">
    <source>
        <dbReference type="EMBL" id="MEA9356056.1"/>
    </source>
</evidence>
<dbReference type="RefSeq" id="WP_323575729.1">
    <property type="nucleotide sequence ID" value="NZ_JAYGJQ010000001.1"/>
</dbReference>
<proteinExistence type="predicted"/>
<keyword evidence="1" id="KW-0732">Signal</keyword>
<sequence>MKKNLTLLTTLAAALIISSCAHNKATEQKVENEIKEVPSSQTKSITGTIKEQIAASSLSAEQKEKLMALEEKAHAEHTALTDELERTKVVMIQTVLEPKMSQKEFNILKNKITALDKKRLANGFRNAAEVRKIIAPTATTQDKMIYKAVIENRLRGF</sequence>
<dbReference type="PROSITE" id="PS51257">
    <property type="entry name" value="PROKAR_LIPOPROTEIN"/>
    <property type="match status" value="1"/>
</dbReference>
<comment type="caution">
    <text evidence="2">The sequence shown here is derived from an EMBL/GenBank/DDBJ whole genome shotgun (WGS) entry which is preliminary data.</text>
</comment>
<gene>
    <name evidence="2" type="ORF">SHI21_07585</name>
</gene>
<accession>A0ABU5VST2</accession>
<feature type="chain" id="PRO_5045804972" description="Lipoprotein" evidence="1">
    <location>
        <begin position="24"/>
        <end position="157"/>
    </location>
</feature>
<feature type="signal peptide" evidence="1">
    <location>
        <begin position="1"/>
        <end position="23"/>
    </location>
</feature>
<dbReference type="Proteomes" id="UP001302274">
    <property type="component" value="Unassembled WGS sequence"/>
</dbReference>
<evidence type="ECO:0000313" key="3">
    <source>
        <dbReference type="Proteomes" id="UP001302274"/>
    </source>
</evidence>
<dbReference type="EMBL" id="JAYGJQ010000001">
    <property type="protein sequence ID" value="MEA9356056.1"/>
    <property type="molecule type" value="Genomic_DNA"/>
</dbReference>
<evidence type="ECO:0000256" key="1">
    <source>
        <dbReference type="SAM" id="SignalP"/>
    </source>
</evidence>
<reference evidence="2 3" key="1">
    <citation type="submission" date="2023-11" db="EMBL/GenBank/DDBJ databases">
        <title>A Novel Polar Bacteriovorax (B. antarcticus) Isolated from the Biocrust in Antarctica.</title>
        <authorList>
            <person name="Mun W."/>
            <person name="Choi S.Y."/>
            <person name="Mitchell R.J."/>
        </authorList>
    </citation>
    <scope>NUCLEOTIDE SEQUENCE [LARGE SCALE GENOMIC DNA]</scope>
    <source>
        <strain evidence="2 3">PP10</strain>
    </source>
</reference>
<evidence type="ECO:0008006" key="4">
    <source>
        <dbReference type="Google" id="ProtNLM"/>
    </source>
</evidence>